<proteinExistence type="predicted"/>
<organism evidence="2 3">
    <name type="scientific">Trichostrongylus colubriformis</name>
    <name type="common">Black scour worm</name>
    <dbReference type="NCBI Taxonomy" id="6319"/>
    <lineage>
        <taxon>Eukaryota</taxon>
        <taxon>Metazoa</taxon>
        <taxon>Ecdysozoa</taxon>
        <taxon>Nematoda</taxon>
        <taxon>Chromadorea</taxon>
        <taxon>Rhabditida</taxon>
        <taxon>Rhabditina</taxon>
        <taxon>Rhabditomorpha</taxon>
        <taxon>Strongyloidea</taxon>
        <taxon>Trichostrongylidae</taxon>
        <taxon>Trichostrongylus</taxon>
    </lineage>
</organism>
<name>A0AAN8FB63_TRICO</name>
<feature type="chain" id="PRO_5042835271" description="Secreted protein" evidence="1">
    <location>
        <begin position="19"/>
        <end position="260"/>
    </location>
</feature>
<dbReference type="EMBL" id="WIXE01012232">
    <property type="protein sequence ID" value="KAK5976076.1"/>
    <property type="molecule type" value="Genomic_DNA"/>
</dbReference>
<evidence type="ECO:0008006" key="4">
    <source>
        <dbReference type="Google" id="ProtNLM"/>
    </source>
</evidence>
<keyword evidence="3" id="KW-1185">Reference proteome</keyword>
<evidence type="ECO:0000313" key="3">
    <source>
        <dbReference type="Proteomes" id="UP001331761"/>
    </source>
</evidence>
<evidence type="ECO:0000313" key="2">
    <source>
        <dbReference type="EMBL" id="KAK5976076.1"/>
    </source>
</evidence>
<evidence type="ECO:0000256" key="1">
    <source>
        <dbReference type="SAM" id="SignalP"/>
    </source>
</evidence>
<feature type="signal peptide" evidence="1">
    <location>
        <begin position="1"/>
        <end position="18"/>
    </location>
</feature>
<protein>
    <recommendedName>
        <fullName evidence="4">Secreted protein</fullName>
    </recommendedName>
</protein>
<reference evidence="2 3" key="1">
    <citation type="submission" date="2019-10" db="EMBL/GenBank/DDBJ databases">
        <title>Assembly and Annotation for the nematode Trichostrongylus colubriformis.</title>
        <authorList>
            <person name="Martin J."/>
        </authorList>
    </citation>
    <scope>NUCLEOTIDE SEQUENCE [LARGE SCALE GENOMIC DNA]</scope>
    <source>
        <strain evidence="2">G859</strain>
        <tissue evidence="2">Whole worm</tissue>
    </source>
</reference>
<keyword evidence="1" id="KW-0732">Signal</keyword>
<dbReference type="AlphaFoldDB" id="A0AAN8FB63"/>
<sequence length="260" mass="29583">MKLVVLAILVGIVLSTSSFTINSSAEQISQEIPNQPLKSILKKNGTINTIREKPDFRVRFNSTCKWSGITLLQFKEVTNSSVRMFLQEKVEGITDTDCTLYYRVDNSDGERPFLLFRIDRQVPQNILRRSPVYGILSSDDAGNFTWKASRRRQFEHYVAWCDRKDGSSVEAQLPQMSRYLSCGQTQVTPSSPQWAIPTTHATRVIPTRDFTRTTPAKRVLWEVPETTPFPRITSPRGVTPKKSTRRGLLSMLNCFSSNCL</sequence>
<accession>A0AAN8FB63</accession>
<comment type="caution">
    <text evidence="2">The sequence shown here is derived from an EMBL/GenBank/DDBJ whole genome shotgun (WGS) entry which is preliminary data.</text>
</comment>
<gene>
    <name evidence="2" type="ORF">GCK32_005707</name>
</gene>
<dbReference type="Proteomes" id="UP001331761">
    <property type="component" value="Unassembled WGS sequence"/>
</dbReference>